<dbReference type="PANTHER" id="PTHR37042:SF4">
    <property type="entry name" value="OUTER MEMBRANE PROTEIN RV1973"/>
    <property type="match status" value="1"/>
</dbReference>
<protein>
    <recommendedName>
        <fullName evidence="7">Mce-associated membrane protein</fullName>
    </recommendedName>
</protein>
<organism evidence="5 6">
    <name type="scientific">Rhodococcus artemisiae</name>
    <dbReference type="NCBI Taxonomy" id="714159"/>
    <lineage>
        <taxon>Bacteria</taxon>
        <taxon>Bacillati</taxon>
        <taxon>Actinomycetota</taxon>
        <taxon>Actinomycetes</taxon>
        <taxon>Mycobacteriales</taxon>
        <taxon>Nocardiaceae</taxon>
        <taxon>Rhodococcus</taxon>
    </lineage>
</organism>
<keyword evidence="6" id="KW-1185">Reference proteome</keyword>
<comment type="subcellular location">
    <subcellularLocation>
        <location evidence="1">Membrane</location>
    </subcellularLocation>
</comment>
<evidence type="ECO:0000256" key="2">
    <source>
        <dbReference type="ARBA" id="ARBA00023136"/>
    </source>
</evidence>
<comment type="caution">
    <text evidence="5">The sequence shown here is derived from an EMBL/GenBank/DDBJ whole genome shotgun (WGS) entry which is preliminary data.</text>
</comment>
<sequence>MSKTSSTLAADELATDTVDPANQDVTEETGAEKVDHDSTVPQADSGRRVRRIRTAVLVVITVASVACAAFFAWKAHEVRSVNAAAAEALVTAQEYAVTLTSVSPGELDSNFDAVLDGATGEFKEMYAQSSGELRQLLVDNNAQAEGTVVEAGVKSATTDRVEVLLFIDQTVTNSVVPEPRLDRSRVTMTLELVDGRWLASQVDLP</sequence>
<evidence type="ECO:0000256" key="1">
    <source>
        <dbReference type="ARBA" id="ARBA00004370"/>
    </source>
</evidence>
<gene>
    <name evidence="5" type="ORF">Q7514_14365</name>
</gene>
<evidence type="ECO:0000313" key="6">
    <source>
        <dbReference type="Proteomes" id="UP001336020"/>
    </source>
</evidence>
<feature type="transmembrane region" description="Helical" evidence="4">
    <location>
        <begin position="55"/>
        <end position="73"/>
    </location>
</feature>
<evidence type="ECO:0000313" key="5">
    <source>
        <dbReference type="EMBL" id="MEE2058703.1"/>
    </source>
</evidence>
<feature type="region of interest" description="Disordered" evidence="3">
    <location>
        <begin position="1"/>
        <end position="45"/>
    </location>
</feature>
<reference evidence="5 6" key="1">
    <citation type="submission" date="2023-07" db="EMBL/GenBank/DDBJ databases">
        <authorList>
            <person name="Girao M."/>
            <person name="Carvalho M.F."/>
        </authorList>
    </citation>
    <scope>NUCLEOTIDE SEQUENCE [LARGE SCALE GENOMIC DNA]</scope>
    <source>
        <strain evidence="5 6">YIM65754</strain>
    </source>
</reference>
<dbReference type="RefSeq" id="WP_330133958.1">
    <property type="nucleotide sequence ID" value="NZ_JAUTXY010000006.1"/>
</dbReference>
<dbReference type="PANTHER" id="PTHR37042">
    <property type="entry name" value="OUTER MEMBRANE PROTEIN RV1973"/>
    <property type="match status" value="1"/>
</dbReference>
<dbReference type="Proteomes" id="UP001336020">
    <property type="component" value="Unassembled WGS sequence"/>
</dbReference>
<keyword evidence="2 4" id="KW-0472">Membrane</keyword>
<dbReference type="EMBL" id="JAUTXY010000006">
    <property type="protein sequence ID" value="MEE2058703.1"/>
    <property type="molecule type" value="Genomic_DNA"/>
</dbReference>
<evidence type="ECO:0000256" key="4">
    <source>
        <dbReference type="SAM" id="Phobius"/>
    </source>
</evidence>
<proteinExistence type="predicted"/>
<evidence type="ECO:0008006" key="7">
    <source>
        <dbReference type="Google" id="ProtNLM"/>
    </source>
</evidence>
<keyword evidence="4" id="KW-0812">Transmembrane</keyword>
<name>A0ABU7LAY1_9NOCA</name>
<evidence type="ECO:0000256" key="3">
    <source>
        <dbReference type="SAM" id="MobiDB-lite"/>
    </source>
</evidence>
<accession>A0ABU7LAY1</accession>
<keyword evidence="4" id="KW-1133">Transmembrane helix</keyword>